<dbReference type="Proteomes" id="UP000249886">
    <property type="component" value="Unassembled WGS sequence"/>
</dbReference>
<sequence length="407" mass="44800">MTTDPRRRSRRRRSGGAAHKPQSQSQPQPQSPAATPKPREVSQERAEELARTPFVAVTVKTTGIHPSTAQLVVIDAVVLTASGEPDSDFHAVLSVPDDPGPKHMHGLSREEIADGKSFSSILKALGKTIDGRTMITHNVPLVWGFIHKEARRAMTAAARANRRRGSRGKPRRRQRVGHVPRPVGIVDMLATARRRGVDLPDTRIRTVARMLGVECEPATATVERARQPEFDVTRAETLLVADMFFRDPDHVVVVKPDELQPDRFGLQRSSIRVAAANATPKFHNPGVFTGTLVQGMQIVVAPEITADPDDIIRAITTHDLSYSEKVTRQTSLVVCNKRNNLSGKAMHAARKGVPLMTDDEFLTLITTTQITPGEPTPPPETSPVLRSITGRSTRQPRKKGSRRVSRR</sequence>
<organism evidence="3 4">
    <name type="scientific">Corynebacterium matruchotii</name>
    <dbReference type="NCBI Taxonomy" id="43768"/>
    <lineage>
        <taxon>Bacteria</taxon>
        <taxon>Bacillati</taxon>
        <taxon>Actinomycetota</taxon>
        <taxon>Actinomycetes</taxon>
        <taxon>Mycobacteriales</taxon>
        <taxon>Corynebacteriaceae</taxon>
        <taxon>Corynebacterium</taxon>
    </lineage>
</organism>
<reference evidence="3 4" key="1">
    <citation type="submission" date="2018-06" db="EMBL/GenBank/DDBJ databases">
        <authorList>
            <consortium name="Pathogen Informatics"/>
            <person name="Doyle S."/>
        </authorList>
    </citation>
    <scope>NUCLEOTIDE SEQUENCE [LARGE SCALE GENOMIC DNA]</scope>
    <source>
        <strain evidence="3 4">NCTC10254</strain>
    </source>
</reference>
<feature type="compositionally biased region" description="Low complexity" evidence="1">
    <location>
        <begin position="21"/>
        <end position="32"/>
    </location>
</feature>
<dbReference type="SUPFAM" id="SSF52113">
    <property type="entry name" value="BRCT domain"/>
    <property type="match status" value="1"/>
</dbReference>
<evidence type="ECO:0000256" key="1">
    <source>
        <dbReference type="SAM" id="MobiDB-lite"/>
    </source>
</evidence>
<gene>
    <name evidence="3" type="primary">dnaQ1</name>
    <name evidence="3" type="ORF">NCTC10254_00656</name>
</gene>
<feature type="domain" description="BRCT" evidence="2">
    <location>
        <begin position="291"/>
        <end position="365"/>
    </location>
</feature>
<name>A0A8B4H0C1_9CORY</name>
<dbReference type="InterPro" id="IPR036397">
    <property type="entry name" value="RNaseH_sf"/>
</dbReference>
<comment type="caution">
    <text evidence="3">The sequence shown here is derived from an EMBL/GenBank/DDBJ whole genome shotgun (WGS) entry which is preliminary data.</text>
</comment>
<dbReference type="GeneID" id="84572927"/>
<dbReference type="GO" id="GO:0003676">
    <property type="term" value="F:nucleic acid binding"/>
    <property type="evidence" value="ECO:0007669"/>
    <property type="project" value="InterPro"/>
</dbReference>
<accession>A0A8B4H0C1</accession>
<dbReference type="Gene3D" id="3.40.50.10190">
    <property type="entry name" value="BRCT domain"/>
    <property type="match status" value="1"/>
</dbReference>
<dbReference type="EMBL" id="UARK01000001">
    <property type="protein sequence ID" value="SPW24285.1"/>
    <property type="molecule type" value="Genomic_DNA"/>
</dbReference>
<dbReference type="InterPro" id="IPR001357">
    <property type="entry name" value="BRCT_dom"/>
</dbReference>
<proteinExistence type="predicted"/>
<evidence type="ECO:0000313" key="4">
    <source>
        <dbReference type="Proteomes" id="UP000249886"/>
    </source>
</evidence>
<dbReference type="InterPro" id="IPR036420">
    <property type="entry name" value="BRCT_dom_sf"/>
</dbReference>
<dbReference type="Pfam" id="PF00533">
    <property type="entry name" value="BRCT"/>
    <property type="match status" value="1"/>
</dbReference>
<feature type="region of interest" description="Disordered" evidence="1">
    <location>
        <begin position="369"/>
        <end position="407"/>
    </location>
</feature>
<dbReference type="AlphaFoldDB" id="A0A8B4H0C1"/>
<evidence type="ECO:0000259" key="2">
    <source>
        <dbReference type="Pfam" id="PF00533"/>
    </source>
</evidence>
<feature type="compositionally biased region" description="Basic and acidic residues" evidence="1">
    <location>
        <begin position="37"/>
        <end position="49"/>
    </location>
</feature>
<protein>
    <submittedName>
        <fullName evidence="3">DNA polymerase III subunit epsilon</fullName>
    </submittedName>
</protein>
<feature type="region of interest" description="Disordered" evidence="1">
    <location>
        <begin position="1"/>
        <end position="49"/>
    </location>
</feature>
<dbReference type="RefSeq" id="WP_005524497.1">
    <property type="nucleotide sequence ID" value="NZ_CBDEZY010000123.1"/>
</dbReference>
<evidence type="ECO:0000313" key="3">
    <source>
        <dbReference type="EMBL" id="SPW24285.1"/>
    </source>
</evidence>
<dbReference type="InterPro" id="IPR012337">
    <property type="entry name" value="RNaseH-like_sf"/>
</dbReference>
<dbReference type="Gene3D" id="3.30.420.10">
    <property type="entry name" value="Ribonuclease H-like superfamily/Ribonuclease H"/>
    <property type="match status" value="1"/>
</dbReference>
<feature type="compositionally biased region" description="Basic residues" evidence="1">
    <location>
        <begin position="394"/>
        <end position="407"/>
    </location>
</feature>
<dbReference type="SUPFAM" id="SSF53098">
    <property type="entry name" value="Ribonuclease H-like"/>
    <property type="match status" value="1"/>
</dbReference>